<keyword evidence="3" id="KW-1185">Reference proteome</keyword>
<feature type="chain" id="PRO_5045930034" evidence="1">
    <location>
        <begin position="25"/>
        <end position="233"/>
    </location>
</feature>
<evidence type="ECO:0000313" key="2">
    <source>
        <dbReference type="EMBL" id="MFD2542642.1"/>
    </source>
</evidence>
<proteinExistence type="predicted"/>
<dbReference type="EMBL" id="JBHULM010000011">
    <property type="protein sequence ID" value="MFD2542642.1"/>
    <property type="molecule type" value="Genomic_DNA"/>
</dbReference>
<protein>
    <submittedName>
        <fullName evidence="2">Metal-binding motif-containing protein</fullName>
    </submittedName>
</protein>
<name>A0ABW5K1H7_9FLAO</name>
<dbReference type="InterPro" id="IPR021655">
    <property type="entry name" value="Put_metal-bd"/>
</dbReference>
<dbReference type="Proteomes" id="UP001597467">
    <property type="component" value="Unassembled WGS sequence"/>
</dbReference>
<organism evidence="2 3">
    <name type="scientific">Lacinutrix gracilariae</name>
    <dbReference type="NCBI Taxonomy" id="1747198"/>
    <lineage>
        <taxon>Bacteria</taxon>
        <taxon>Pseudomonadati</taxon>
        <taxon>Bacteroidota</taxon>
        <taxon>Flavobacteriia</taxon>
        <taxon>Flavobacteriales</taxon>
        <taxon>Flavobacteriaceae</taxon>
        <taxon>Lacinutrix</taxon>
    </lineage>
</organism>
<sequence length="233" mass="24699">MRKKNLINVITLLTIGLLSFYSCSDSDDACTEQTWYQDADGDGFGNENIAQQSCTQPSGYVTDNTDFDDSNASAFPNATELCNGIDDNGNGIIDENTTDCAAGEVCENGTCVTAITYYRDSDGDDYGDNNNSIIAGSMAPTGYVTDNTDCNDTEASINPGANEIPNNNIDDNCNGIIDGCTSNTACDDGNPLTFDVCIDEVCYHYYGTQCNNDSDCAQGQTCVDIGGGISVCQ</sequence>
<comment type="caution">
    <text evidence="2">The sequence shown here is derived from an EMBL/GenBank/DDBJ whole genome shotgun (WGS) entry which is preliminary data.</text>
</comment>
<evidence type="ECO:0000313" key="3">
    <source>
        <dbReference type="Proteomes" id="UP001597467"/>
    </source>
</evidence>
<keyword evidence="1" id="KW-0732">Signal</keyword>
<dbReference type="RefSeq" id="WP_379903725.1">
    <property type="nucleotide sequence ID" value="NZ_JBHULM010000011.1"/>
</dbReference>
<dbReference type="Pfam" id="PF11617">
    <property type="entry name" value="Cu-binding_MopE"/>
    <property type="match status" value="2"/>
</dbReference>
<feature type="signal peptide" evidence="1">
    <location>
        <begin position="1"/>
        <end position="24"/>
    </location>
</feature>
<gene>
    <name evidence="2" type="ORF">ACFSSB_09970</name>
</gene>
<dbReference type="PROSITE" id="PS51257">
    <property type="entry name" value="PROKAR_LIPOPROTEIN"/>
    <property type="match status" value="1"/>
</dbReference>
<reference evidence="3" key="1">
    <citation type="journal article" date="2019" name="Int. J. Syst. Evol. Microbiol.">
        <title>The Global Catalogue of Microorganisms (GCM) 10K type strain sequencing project: providing services to taxonomists for standard genome sequencing and annotation.</title>
        <authorList>
            <consortium name="The Broad Institute Genomics Platform"/>
            <consortium name="The Broad Institute Genome Sequencing Center for Infectious Disease"/>
            <person name="Wu L."/>
            <person name="Ma J."/>
        </authorList>
    </citation>
    <scope>NUCLEOTIDE SEQUENCE [LARGE SCALE GENOMIC DNA]</scope>
    <source>
        <strain evidence="3">KCTC 42808</strain>
    </source>
</reference>
<evidence type="ECO:0000256" key="1">
    <source>
        <dbReference type="SAM" id="SignalP"/>
    </source>
</evidence>
<accession>A0ABW5K1H7</accession>